<feature type="domain" description="Calmodulin binding protein-like N-terminal" evidence="9">
    <location>
        <begin position="98"/>
        <end position="245"/>
    </location>
</feature>
<dbReference type="GO" id="GO:0080142">
    <property type="term" value="P:regulation of salicylic acid biosynthetic process"/>
    <property type="evidence" value="ECO:0007669"/>
    <property type="project" value="TreeGrafter"/>
</dbReference>
<dbReference type="GO" id="GO:0043565">
    <property type="term" value="F:sequence-specific DNA binding"/>
    <property type="evidence" value="ECO:0007669"/>
    <property type="project" value="TreeGrafter"/>
</dbReference>
<name>A0AAW2VGK1_9LAMI</name>
<keyword evidence="6" id="KW-0804">Transcription</keyword>
<dbReference type="PANTHER" id="PTHR31713">
    <property type="entry name" value="OS02G0177800 PROTEIN"/>
    <property type="match status" value="1"/>
</dbReference>
<keyword evidence="4" id="KW-0238">DNA-binding</keyword>
<evidence type="ECO:0000256" key="2">
    <source>
        <dbReference type="ARBA" id="ARBA00007214"/>
    </source>
</evidence>
<feature type="domain" description="Calmodulin binding protein central" evidence="10">
    <location>
        <begin position="257"/>
        <end position="323"/>
    </location>
</feature>
<dbReference type="InterPro" id="IPR046830">
    <property type="entry name" value="Calmod_bind_M"/>
</dbReference>
<feature type="compositionally biased region" description="Polar residues" evidence="8">
    <location>
        <begin position="1"/>
        <end position="12"/>
    </location>
</feature>
<protein>
    <submittedName>
        <fullName evidence="12">Calmodulin-binding protein 60 B</fullName>
    </submittedName>
</protein>
<organism evidence="12">
    <name type="scientific">Sesamum latifolium</name>
    <dbReference type="NCBI Taxonomy" id="2727402"/>
    <lineage>
        <taxon>Eukaryota</taxon>
        <taxon>Viridiplantae</taxon>
        <taxon>Streptophyta</taxon>
        <taxon>Embryophyta</taxon>
        <taxon>Tracheophyta</taxon>
        <taxon>Spermatophyta</taxon>
        <taxon>Magnoliopsida</taxon>
        <taxon>eudicotyledons</taxon>
        <taxon>Gunneridae</taxon>
        <taxon>Pentapetalae</taxon>
        <taxon>asterids</taxon>
        <taxon>lamiids</taxon>
        <taxon>Lamiales</taxon>
        <taxon>Pedaliaceae</taxon>
        <taxon>Sesamum</taxon>
    </lineage>
</organism>
<feature type="region of interest" description="Disordered" evidence="8">
    <location>
        <begin position="1"/>
        <end position="35"/>
    </location>
</feature>
<comment type="caution">
    <text evidence="12">The sequence shown here is derived from an EMBL/GenBank/DDBJ whole genome shotgun (WGS) entry which is preliminary data.</text>
</comment>
<dbReference type="Pfam" id="PF20451">
    <property type="entry name" value="Calmod_bind_M"/>
    <property type="match status" value="1"/>
</dbReference>
<dbReference type="InterPro" id="IPR012416">
    <property type="entry name" value="CBP60"/>
</dbReference>
<evidence type="ECO:0000259" key="9">
    <source>
        <dbReference type="Pfam" id="PF07887"/>
    </source>
</evidence>
<comment type="subcellular location">
    <subcellularLocation>
        <location evidence="1">Nucleus</location>
    </subcellularLocation>
</comment>
<dbReference type="GO" id="GO:0005516">
    <property type="term" value="F:calmodulin binding"/>
    <property type="evidence" value="ECO:0007669"/>
    <property type="project" value="InterPro"/>
</dbReference>
<sequence>MQTRYMERTNSMKGRGKRSLEGGGDEEQESERKRPALASVIVEALKVDSLQKLCSSLEPILRRVVSEEVERALAKLGPARLNGRSSPKRLEGPDGRNLQLHFKSRLSLPLFTEGKVEGEQGAAIHVVLIDANTGHVVTSGPESSMKLDIVVLEGDFNNEDEEGWSQEEFESHVVKEREGKRPLLTGDLQVTLKEGVGTLGDLTFTDNSSWIRSRKFRLGLKVASGFCEGVRIREAKTEAFTVKDHRGELYKKHYPPALNDEVWRLEKIGKDGSFHKRLNNAGIFSVEDFLRLVVRDSQKLRTILGSGMSNKMWEALIEHAKTCVLSGKLYVYYPDDTRNMGVVFNNIYELSGLIANDQYYPADSLSESQKVYVDAWVKKAYDNWNQVVEYDGKSLLNFKQTKKSSALPLGSVNYSHSVENQLPPQRQPVSVPSEPSSIDQSMLIGGLGYNDNMTARYSTQSQLINSSSRTQFEPTGFTQHDQQVNHPNQIDSAPYDSRVGLALGPPQSSSSSSFQASNASLPQASLNPFEDWSTNRDKGVDDFLSEEEIRMRSHEMLENEDMQHLLRLFSMGGHASVNVPEDGYNFPSYMPSPSPGFSYGEDRTRSGRLLQVGLRLRLQ</sequence>
<evidence type="ECO:0000256" key="1">
    <source>
        <dbReference type="ARBA" id="ARBA00004123"/>
    </source>
</evidence>
<feature type="region of interest" description="Disordered" evidence="8">
    <location>
        <begin position="461"/>
        <end position="519"/>
    </location>
</feature>
<feature type="compositionally biased region" description="Low complexity" evidence="8">
    <location>
        <begin position="507"/>
        <end position="519"/>
    </location>
</feature>
<dbReference type="PANTHER" id="PTHR31713:SF100">
    <property type="entry name" value="CALMODULIN-BINDING PROTEIN 60 B"/>
    <property type="match status" value="1"/>
</dbReference>
<dbReference type="EMBL" id="JACGWN010000010">
    <property type="protein sequence ID" value="KAL0428283.1"/>
    <property type="molecule type" value="Genomic_DNA"/>
</dbReference>
<evidence type="ECO:0000313" key="12">
    <source>
        <dbReference type="EMBL" id="KAL0428283.1"/>
    </source>
</evidence>
<reference evidence="12" key="2">
    <citation type="journal article" date="2024" name="Plant">
        <title>Genomic evolution and insights into agronomic trait innovations of Sesamum species.</title>
        <authorList>
            <person name="Miao H."/>
            <person name="Wang L."/>
            <person name="Qu L."/>
            <person name="Liu H."/>
            <person name="Sun Y."/>
            <person name="Le M."/>
            <person name="Wang Q."/>
            <person name="Wei S."/>
            <person name="Zheng Y."/>
            <person name="Lin W."/>
            <person name="Duan Y."/>
            <person name="Cao H."/>
            <person name="Xiong S."/>
            <person name="Wang X."/>
            <person name="Wei L."/>
            <person name="Li C."/>
            <person name="Ma Q."/>
            <person name="Ju M."/>
            <person name="Zhao R."/>
            <person name="Li G."/>
            <person name="Mu C."/>
            <person name="Tian Q."/>
            <person name="Mei H."/>
            <person name="Zhang T."/>
            <person name="Gao T."/>
            <person name="Zhang H."/>
        </authorList>
    </citation>
    <scope>NUCLEOTIDE SEQUENCE</scope>
    <source>
        <strain evidence="12">KEN1</strain>
    </source>
</reference>
<evidence type="ECO:0000256" key="5">
    <source>
        <dbReference type="ARBA" id="ARBA00023159"/>
    </source>
</evidence>
<feature type="compositionally biased region" description="Polar residues" evidence="8">
    <location>
        <begin position="461"/>
        <end position="491"/>
    </location>
</feature>
<evidence type="ECO:0000256" key="6">
    <source>
        <dbReference type="ARBA" id="ARBA00023163"/>
    </source>
</evidence>
<evidence type="ECO:0000256" key="4">
    <source>
        <dbReference type="ARBA" id="ARBA00023125"/>
    </source>
</evidence>
<evidence type="ECO:0000256" key="3">
    <source>
        <dbReference type="ARBA" id="ARBA00023015"/>
    </source>
</evidence>
<keyword evidence="7" id="KW-0539">Nucleus</keyword>
<comment type="similarity">
    <text evidence="2">Belongs to the plant ACBP60 protein family.</text>
</comment>
<evidence type="ECO:0000256" key="7">
    <source>
        <dbReference type="ARBA" id="ARBA00023242"/>
    </source>
</evidence>
<evidence type="ECO:0000256" key="8">
    <source>
        <dbReference type="SAM" id="MobiDB-lite"/>
    </source>
</evidence>
<keyword evidence="3" id="KW-0805">Transcription regulation</keyword>
<keyword evidence="5" id="KW-0010">Activator</keyword>
<dbReference type="InterPro" id="IPR046831">
    <property type="entry name" value="Calmodulin_bind_N"/>
</dbReference>
<dbReference type="Pfam" id="PF07887">
    <property type="entry name" value="Calmodulin_bind"/>
    <property type="match status" value="1"/>
</dbReference>
<feature type="region of interest" description="Disordered" evidence="8">
    <location>
        <begin position="416"/>
        <end position="437"/>
    </location>
</feature>
<dbReference type="AlphaFoldDB" id="A0AAW2VGK1"/>
<feature type="domain" description="Calmodulin binding protein C-terminal" evidence="11">
    <location>
        <begin position="328"/>
        <end position="390"/>
    </location>
</feature>
<reference evidence="12" key="1">
    <citation type="submission" date="2020-06" db="EMBL/GenBank/DDBJ databases">
        <authorList>
            <person name="Li T."/>
            <person name="Hu X."/>
            <person name="Zhang T."/>
            <person name="Song X."/>
            <person name="Zhang H."/>
            <person name="Dai N."/>
            <person name="Sheng W."/>
            <person name="Hou X."/>
            <person name="Wei L."/>
        </authorList>
    </citation>
    <scope>NUCLEOTIDE SEQUENCE</scope>
    <source>
        <strain evidence="12">KEN1</strain>
        <tissue evidence="12">Leaf</tissue>
    </source>
</reference>
<evidence type="ECO:0000259" key="11">
    <source>
        <dbReference type="Pfam" id="PF20452"/>
    </source>
</evidence>
<evidence type="ECO:0000259" key="10">
    <source>
        <dbReference type="Pfam" id="PF20451"/>
    </source>
</evidence>
<gene>
    <name evidence="12" type="ORF">Slati_3003100</name>
</gene>
<dbReference type="Pfam" id="PF20452">
    <property type="entry name" value="Calmod_bind_C"/>
    <property type="match status" value="1"/>
</dbReference>
<dbReference type="InterPro" id="IPR046829">
    <property type="entry name" value="Calmod_bind_C"/>
</dbReference>
<proteinExistence type="inferred from homology"/>
<accession>A0AAW2VGK1</accession>
<dbReference type="GO" id="GO:0005634">
    <property type="term" value="C:nucleus"/>
    <property type="evidence" value="ECO:0007669"/>
    <property type="project" value="UniProtKB-SubCell"/>
</dbReference>
<dbReference type="GO" id="GO:0003700">
    <property type="term" value="F:DNA-binding transcription factor activity"/>
    <property type="evidence" value="ECO:0007669"/>
    <property type="project" value="TreeGrafter"/>
</dbReference>